<name>A0AAN6PA79_9PEZI</name>
<sequence length="248" mass="28489">MSTPTTSMPPSGAPSQDEDDSIETPTIRFTSAKVLLDCIDDFPSDYLTVTHVSPPSFTRIERERDRRHRKYRFRRYDCAAHVLTMTLNTDLHETLHGELYYAFRDLRFMPHDRGLREEWAGGDVMEGNSTGGPQSVFERRGDGRWPTLVVLGGDTEPLTEMRRDMAFWFSRSGHRVKVVVLAKFERRRRVVVVERWEEEDGRIEIVGGGLVLGFRSLFLRDPGPEEGDFVVSMPDLEEYAERVFGQSA</sequence>
<proteinExistence type="predicted"/>
<comment type="caution">
    <text evidence="2">The sequence shown here is derived from an EMBL/GenBank/DDBJ whole genome shotgun (WGS) entry which is preliminary data.</text>
</comment>
<keyword evidence="3" id="KW-1185">Reference proteome</keyword>
<accession>A0AAN6PA79</accession>
<dbReference type="AlphaFoldDB" id="A0AAN6PA79"/>
<reference evidence="3" key="1">
    <citation type="journal article" date="2023" name="Mol. Phylogenet. Evol.">
        <title>Genome-scale phylogeny and comparative genomics of the fungal order Sordariales.</title>
        <authorList>
            <person name="Hensen N."/>
            <person name="Bonometti L."/>
            <person name="Westerberg I."/>
            <person name="Brannstrom I.O."/>
            <person name="Guillou S."/>
            <person name="Cros-Aarteil S."/>
            <person name="Calhoun S."/>
            <person name="Haridas S."/>
            <person name="Kuo A."/>
            <person name="Mondo S."/>
            <person name="Pangilinan J."/>
            <person name="Riley R."/>
            <person name="LaButti K."/>
            <person name="Andreopoulos B."/>
            <person name="Lipzen A."/>
            <person name="Chen C."/>
            <person name="Yan M."/>
            <person name="Daum C."/>
            <person name="Ng V."/>
            <person name="Clum A."/>
            <person name="Steindorff A."/>
            <person name="Ohm R.A."/>
            <person name="Martin F."/>
            <person name="Silar P."/>
            <person name="Natvig D.O."/>
            <person name="Lalanne C."/>
            <person name="Gautier V."/>
            <person name="Ament-Velasquez S.L."/>
            <person name="Kruys A."/>
            <person name="Hutchinson M.I."/>
            <person name="Powell A.J."/>
            <person name="Barry K."/>
            <person name="Miller A.N."/>
            <person name="Grigoriev I.V."/>
            <person name="Debuchy R."/>
            <person name="Gladieux P."/>
            <person name="Hiltunen Thoren M."/>
            <person name="Johannesson H."/>
        </authorList>
    </citation>
    <scope>NUCLEOTIDE SEQUENCE [LARGE SCALE GENOMIC DNA]</scope>
    <source>
        <strain evidence="3">CBS 284.82</strain>
    </source>
</reference>
<gene>
    <name evidence="2" type="ORF">C8A01DRAFT_49067</name>
</gene>
<evidence type="ECO:0000313" key="2">
    <source>
        <dbReference type="EMBL" id="KAK4034570.1"/>
    </source>
</evidence>
<evidence type="ECO:0000256" key="1">
    <source>
        <dbReference type="SAM" id="MobiDB-lite"/>
    </source>
</evidence>
<protein>
    <submittedName>
        <fullName evidence="2">Uncharacterized protein</fullName>
    </submittedName>
</protein>
<dbReference type="Proteomes" id="UP001303115">
    <property type="component" value="Unassembled WGS sequence"/>
</dbReference>
<dbReference type="EMBL" id="MU854474">
    <property type="protein sequence ID" value="KAK4034570.1"/>
    <property type="molecule type" value="Genomic_DNA"/>
</dbReference>
<evidence type="ECO:0000313" key="3">
    <source>
        <dbReference type="Proteomes" id="UP001303115"/>
    </source>
</evidence>
<feature type="region of interest" description="Disordered" evidence="1">
    <location>
        <begin position="1"/>
        <end position="22"/>
    </location>
</feature>
<organism evidence="2 3">
    <name type="scientific">Parachaetomium inaequale</name>
    <dbReference type="NCBI Taxonomy" id="2588326"/>
    <lineage>
        <taxon>Eukaryota</taxon>
        <taxon>Fungi</taxon>
        <taxon>Dikarya</taxon>
        <taxon>Ascomycota</taxon>
        <taxon>Pezizomycotina</taxon>
        <taxon>Sordariomycetes</taxon>
        <taxon>Sordariomycetidae</taxon>
        <taxon>Sordariales</taxon>
        <taxon>Chaetomiaceae</taxon>
        <taxon>Parachaetomium</taxon>
    </lineage>
</organism>